<comment type="caution">
    <text evidence="1">The sequence shown here is derived from an EMBL/GenBank/DDBJ whole genome shotgun (WGS) entry which is preliminary data.</text>
</comment>
<reference evidence="1 2" key="1">
    <citation type="journal article" date="2023" name="Microb. Genom.">
        <title>Mesoterricola silvestris gen. nov., sp. nov., Mesoterricola sediminis sp. nov., Geothrix oryzae sp. nov., Geothrix edaphica sp. nov., Geothrix rubra sp. nov., and Geothrix limicola sp. nov., six novel members of Acidobacteriota isolated from soils.</title>
        <authorList>
            <person name="Weisberg A.J."/>
            <person name="Pearce E."/>
            <person name="Kramer C.G."/>
            <person name="Chang J.H."/>
            <person name="Clarke C.R."/>
        </authorList>
    </citation>
    <scope>NUCLEOTIDE SEQUENCE [LARGE SCALE GENOMIC DNA]</scope>
    <source>
        <strain evidence="1 2">ID09-01A</strain>
    </source>
</reference>
<gene>
    <name evidence="1" type="ORF">PV662_47720</name>
</gene>
<organism evidence="1 2">
    <name type="scientific">Streptomyces europaeiscabiei</name>
    <dbReference type="NCBI Taxonomy" id="146819"/>
    <lineage>
        <taxon>Bacteria</taxon>
        <taxon>Bacillati</taxon>
        <taxon>Actinomycetota</taxon>
        <taxon>Actinomycetes</taxon>
        <taxon>Kitasatosporales</taxon>
        <taxon>Streptomycetaceae</taxon>
        <taxon>Streptomyces</taxon>
    </lineage>
</organism>
<keyword evidence="2" id="KW-1185">Reference proteome</keyword>
<dbReference type="EMBL" id="JARAYU010000045">
    <property type="protein sequence ID" value="MDX3707230.1"/>
    <property type="molecule type" value="Genomic_DNA"/>
</dbReference>
<evidence type="ECO:0000313" key="1">
    <source>
        <dbReference type="EMBL" id="MDX3707230.1"/>
    </source>
</evidence>
<proteinExistence type="predicted"/>
<evidence type="ECO:0008006" key="3">
    <source>
        <dbReference type="Google" id="ProtNLM"/>
    </source>
</evidence>
<protein>
    <recommendedName>
        <fullName evidence="3">Transposase</fullName>
    </recommendedName>
</protein>
<name>A0ABU4NW42_9ACTN</name>
<evidence type="ECO:0000313" key="2">
    <source>
        <dbReference type="Proteomes" id="UP001271274"/>
    </source>
</evidence>
<dbReference type="RefSeq" id="WP_319063954.1">
    <property type="nucleotide sequence ID" value="NZ_JARAUS010000266.1"/>
</dbReference>
<dbReference type="Proteomes" id="UP001271274">
    <property type="component" value="Unassembled WGS sequence"/>
</dbReference>
<accession>A0ABU4NW42</accession>
<sequence length="95" mass="10282">MSLDAKTLDVFISVPTNTAETRRAAALHVASKAVDKADATQLLAALGLLPKGHPATLRPQDHGMRGWRFGCRCPKCRKAKSDDNRRVRAKDGDAS</sequence>